<proteinExistence type="inferred from homology"/>
<dbReference type="Gene3D" id="2.30.30.40">
    <property type="entry name" value="SH3 Domains"/>
    <property type="match status" value="1"/>
</dbReference>
<keyword evidence="4" id="KW-0788">Thiol protease</keyword>
<accession>A0A1G6H6K4</accession>
<feature type="domain" description="SH3b" evidence="6">
    <location>
        <begin position="94"/>
        <end position="157"/>
    </location>
</feature>
<dbReference type="GO" id="GO:0006508">
    <property type="term" value="P:proteolysis"/>
    <property type="evidence" value="ECO:0007669"/>
    <property type="project" value="UniProtKB-KW"/>
</dbReference>
<evidence type="ECO:0000256" key="3">
    <source>
        <dbReference type="ARBA" id="ARBA00022801"/>
    </source>
</evidence>
<dbReference type="Pfam" id="PF08239">
    <property type="entry name" value="SH3_3"/>
    <property type="match status" value="1"/>
</dbReference>
<feature type="domain" description="NlpC/P60" evidence="7">
    <location>
        <begin position="185"/>
        <end position="297"/>
    </location>
</feature>
<dbReference type="PROSITE" id="PS51781">
    <property type="entry name" value="SH3B"/>
    <property type="match status" value="1"/>
</dbReference>
<comment type="similarity">
    <text evidence="1">Belongs to the peptidase C40 family.</text>
</comment>
<evidence type="ECO:0000313" key="9">
    <source>
        <dbReference type="Proteomes" id="UP000199086"/>
    </source>
</evidence>
<name>A0A1G6H6K4_9ACTN</name>
<dbReference type="STRING" id="1577474.GA0111570_10725"/>
<organism evidence="8 9">
    <name type="scientific">Raineyella antarctica</name>
    <dbReference type="NCBI Taxonomy" id="1577474"/>
    <lineage>
        <taxon>Bacteria</taxon>
        <taxon>Bacillati</taxon>
        <taxon>Actinomycetota</taxon>
        <taxon>Actinomycetes</taxon>
        <taxon>Propionibacteriales</taxon>
        <taxon>Propionibacteriaceae</taxon>
        <taxon>Raineyella</taxon>
    </lineage>
</organism>
<evidence type="ECO:0000259" key="7">
    <source>
        <dbReference type="PROSITE" id="PS51935"/>
    </source>
</evidence>
<evidence type="ECO:0000256" key="1">
    <source>
        <dbReference type="ARBA" id="ARBA00007074"/>
    </source>
</evidence>
<feature type="region of interest" description="Disordered" evidence="5">
    <location>
        <begin position="153"/>
        <end position="172"/>
    </location>
</feature>
<dbReference type="PANTHER" id="PTHR47359">
    <property type="entry name" value="PEPTIDOGLYCAN DL-ENDOPEPTIDASE CWLO"/>
    <property type="match status" value="1"/>
</dbReference>
<dbReference type="Proteomes" id="UP000199086">
    <property type="component" value="Unassembled WGS sequence"/>
</dbReference>
<dbReference type="InterPro" id="IPR038765">
    <property type="entry name" value="Papain-like_cys_pep_sf"/>
</dbReference>
<keyword evidence="9" id="KW-1185">Reference proteome</keyword>
<dbReference type="OrthoDB" id="5177647at2"/>
<dbReference type="SMART" id="SM00287">
    <property type="entry name" value="SH3b"/>
    <property type="match status" value="1"/>
</dbReference>
<evidence type="ECO:0000313" key="8">
    <source>
        <dbReference type="EMBL" id="SDB89804.1"/>
    </source>
</evidence>
<protein>
    <submittedName>
        <fullName evidence="8">Cell wall-associated hydrolase, NlpC family</fullName>
    </submittedName>
</protein>
<keyword evidence="2" id="KW-0645">Protease</keyword>
<gene>
    <name evidence="8" type="ORF">GA0111570_10725</name>
</gene>
<dbReference type="EMBL" id="FMYF01000007">
    <property type="protein sequence ID" value="SDB89804.1"/>
    <property type="molecule type" value="Genomic_DNA"/>
</dbReference>
<dbReference type="InterPro" id="IPR000064">
    <property type="entry name" value="NLP_P60_dom"/>
</dbReference>
<dbReference type="RefSeq" id="WP_092611074.1">
    <property type="nucleotide sequence ID" value="NZ_FMYF01000007.1"/>
</dbReference>
<evidence type="ECO:0000256" key="4">
    <source>
        <dbReference type="ARBA" id="ARBA00022807"/>
    </source>
</evidence>
<dbReference type="Gene3D" id="3.90.1720.10">
    <property type="entry name" value="endopeptidase domain like (from Nostoc punctiforme)"/>
    <property type="match status" value="1"/>
</dbReference>
<dbReference type="AlphaFoldDB" id="A0A1G6H6K4"/>
<dbReference type="Pfam" id="PF00877">
    <property type="entry name" value="NLPC_P60"/>
    <property type="match status" value="1"/>
</dbReference>
<dbReference type="PROSITE" id="PS51935">
    <property type="entry name" value="NLPC_P60"/>
    <property type="match status" value="1"/>
</dbReference>
<keyword evidence="3 8" id="KW-0378">Hydrolase</keyword>
<dbReference type="InterPro" id="IPR051794">
    <property type="entry name" value="PG_Endopeptidase_C40"/>
</dbReference>
<dbReference type="InterPro" id="IPR003646">
    <property type="entry name" value="SH3-like_bac-type"/>
</dbReference>
<evidence type="ECO:0000259" key="6">
    <source>
        <dbReference type="PROSITE" id="PS51781"/>
    </source>
</evidence>
<evidence type="ECO:0000256" key="5">
    <source>
        <dbReference type="SAM" id="MobiDB-lite"/>
    </source>
</evidence>
<evidence type="ECO:0000256" key="2">
    <source>
        <dbReference type="ARBA" id="ARBA00022670"/>
    </source>
</evidence>
<dbReference type="GO" id="GO:0008234">
    <property type="term" value="F:cysteine-type peptidase activity"/>
    <property type="evidence" value="ECO:0007669"/>
    <property type="project" value="UniProtKB-KW"/>
</dbReference>
<dbReference type="SUPFAM" id="SSF54001">
    <property type="entry name" value="Cysteine proteinases"/>
    <property type="match status" value="1"/>
</dbReference>
<dbReference type="PANTHER" id="PTHR47359:SF3">
    <property type="entry name" value="NLP_P60 DOMAIN-CONTAINING PROTEIN-RELATED"/>
    <property type="match status" value="1"/>
</dbReference>
<reference evidence="8 9" key="1">
    <citation type="submission" date="2016-06" db="EMBL/GenBank/DDBJ databases">
        <authorList>
            <person name="Olsen C.W."/>
            <person name="Carey S."/>
            <person name="Hinshaw L."/>
            <person name="Karasin A.I."/>
        </authorList>
    </citation>
    <scope>NUCLEOTIDE SEQUENCE [LARGE SCALE GENOMIC DNA]</scope>
    <source>
        <strain evidence="8 9">LZ-22</strain>
    </source>
</reference>
<feature type="compositionally biased region" description="Low complexity" evidence="5">
    <location>
        <begin position="154"/>
        <end position="172"/>
    </location>
</feature>
<sequence>MSKSTFTTPRRSAGTTIHTTRRAHAVAAHSAGFTGTSAARRAGLAAVAGLVTVGVVAPAAAHAEAYAPAGAQNTTYTVPSTTSTTSTTTGTASTSTAKYTTVALNVRIAASIDSPRVTTLAAGTKVTTTGTTSGGWTQISHDGAKRWVSSQYLTSTSPAGSRSATTSRSADRTAMNVSVDTSGLSAKRAAIVKAAYQGIGSGYVYGGTTFGAWDCSGFVLWATSHAGISLPRTSQAQAAALTRTSNPQPGDLVLQNGGGHIGIYVGNGMMISALNPSEGTKLHPVSWMPVAGYYTYS</sequence>